<reference evidence="3" key="1">
    <citation type="submission" date="2003-08" db="EMBL/GenBank/DDBJ databases">
        <authorList>
            <person name="Birren B."/>
            <person name="Nusbaum C."/>
            <person name="Abebe A."/>
            <person name="Abouelleil A."/>
            <person name="Adekoya E."/>
            <person name="Ait-zahra M."/>
            <person name="Allen N."/>
            <person name="Allen T."/>
            <person name="An P."/>
            <person name="Anderson M."/>
            <person name="Anderson S."/>
            <person name="Arachchi H."/>
            <person name="Armbruster J."/>
            <person name="Bachantsang P."/>
            <person name="Baldwin J."/>
            <person name="Barry A."/>
            <person name="Bayul T."/>
            <person name="Blitshsteyn B."/>
            <person name="Bloom T."/>
            <person name="Blye J."/>
            <person name="Boguslavskiy L."/>
            <person name="Borowsky M."/>
            <person name="Boukhgalter B."/>
            <person name="Brunache A."/>
            <person name="Butler J."/>
            <person name="Calixte N."/>
            <person name="Calvo S."/>
            <person name="Camarata J."/>
            <person name="Campo K."/>
            <person name="Chang J."/>
            <person name="Cheshatsang Y."/>
            <person name="Citroen M."/>
            <person name="Collymore A."/>
            <person name="Considine T."/>
            <person name="Cook A."/>
            <person name="Cooke P."/>
            <person name="Corum B."/>
            <person name="Cuomo C."/>
            <person name="David R."/>
            <person name="Dawoe T."/>
            <person name="Degray S."/>
            <person name="Dodge S."/>
            <person name="Dooley K."/>
            <person name="Dorje P."/>
            <person name="Dorjee K."/>
            <person name="Dorris L."/>
            <person name="Duffey N."/>
            <person name="Dupes A."/>
            <person name="Elkins T."/>
            <person name="Engels R."/>
            <person name="Erickson J."/>
            <person name="Farina A."/>
            <person name="Faro S."/>
            <person name="Ferreira P."/>
            <person name="Fischer H."/>
            <person name="Fitzgerald M."/>
            <person name="Foley K."/>
            <person name="Gage D."/>
            <person name="Galagan J."/>
            <person name="Gearin G."/>
            <person name="Gnerre S."/>
            <person name="Gnirke A."/>
            <person name="Goyette A."/>
            <person name="Graham J."/>
            <person name="Grandbois E."/>
            <person name="Gyaltsen K."/>
            <person name="Hafez N."/>
            <person name="Hagopian D."/>
            <person name="Hagos B."/>
            <person name="Hall J."/>
            <person name="Hatcher B."/>
            <person name="Heller A."/>
            <person name="Higgins H."/>
            <person name="Honan T."/>
            <person name="Horn A."/>
            <person name="Houde N."/>
            <person name="Hughes L."/>
            <person name="Hulme W."/>
            <person name="Husby E."/>
            <person name="Iliev I."/>
            <person name="Jaffe D."/>
            <person name="Jones C."/>
            <person name="Kamal M."/>
            <person name="Kamat A."/>
            <person name="Kamvysselis M."/>
            <person name="Karlsson E."/>
            <person name="Kells C."/>
            <person name="Kieu A."/>
            <person name="Kisner P."/>
            <person name="Kodira C."/>
            <person name="Kulbokas E."/>
            <person name="Labutti K."/>
            <person name="Lama D."/>
            <person name="Landers T."/>
            <person name="Leger J."/>
            <person name="Levine S."/>
            <person name="Lewis D."/>
            <person name="Lewis T."/>
            <person name="Lindblad-toh K."/>
            <person name="Liu X."/>
            <person name="Lokyitsang T."/>
            <person name="Lokyitsang Y."/>
            <person name="Lucien O."/>
            <person name="Lui A."/>
            <person name="Ma L.J."/>
            <person name="Mabbitt R."/>
            <person name="Macdonald J."/>
            <person name="Maclean C."/>
            <person name="Major J."/>
            <person name="Manning J."/>
            <person name="Marabella R."/>
            <person name="Maru K."/>
            <person name="Matthews C."/>
            <person name="Mauceli E."/>
            <person name="Mccarthy M."/>
            <person name="Mcdonough S."/>
            <person name="Mcghee T."/>
            <person name="Meldrim J."/>
            <person name="Meneus L."/>
            <person name="Mesirov J."/>
            <person name="Mihalev A."/>
            <person name="Mihova T."/>
            <person name="Mikkelsen T."/>
            <person name="Mlenga V."/>
            <person name="Moru K."/>
            <person name="Mozes J."/>
            <person name="Mulrain L."/>
            <person name="Munson G."/>
            <person name="Naylor J."/>
            <person name="Newes C."/>
            <person name="Nguyen C."/>
            <person name="Nguyen N."/>
            <person name="Nguyen T."/>
            <person name="Nicol R."/>
            <person name="Nielsen C."/>
            <person name="Nizzari M."/>
            <person name="Norbu C."/>
            <person name="Norbu N."/>
            <person name="O'donnell P."/>
            <person name="Okoawo O."/>
            <person name="O'leary S."/>
            <person name="Omotosho B."/>
            <person name="O'neill K."/>
            <person name="Osman S."/>
            <person name="Parker S."/>
            <person name="Perrin D."/>
            <person name="Phunkhang P."/>
            <person name="Piqani B."/>
            <person name="Purcell S."/>
            <person name="Rachupka T."/>
            <person name="Ramasamy U."/>
            <person name="Rameau R."/>
            <person name="Ray V."/>
            <person name="Raymond C."/>
            <person name="Retta R."/>
            <person name="Richardson S."/>
            <person name="Rise C."/>
            <person name="Rodriguez J."/>
            <person name="Rogers J."/>
            <person name="Rogov P."/>
            <person name="Rutman M."/>
            <person name="Schupbach R."/>
            <person name="Seaman C."/>
            <person name="Settipalli S."/>
            <person name="Sharpe T."/>
            <person name="Sheridan J."/>
            <person name="Sherpa N."/>
            <person name="Shi J."/>
            <person name="Smirnov S."/>
            <person name="Smith C."/>
            <person name="Sougnez C."/>
            <person name="Spencer B."/>
            <person name="Stalker J."/>
            <person name="Stange-thomann N."/>
            <person name="Stavropoulos S."/>
            <person name="Stetson K."/>
            <person name="Stone C."/>
            <person name="Stone S."/>
            <person name="Stubbs M."/>
            <person name="Talamas J."/>
            <person name="Tchuinga P."/>
            <person name="Tenzing P."/>
            <person name="Tesfaye S."/>
            <person name="Theodore J."/>
            <person name="Thoulutsang Y."/>
            <person name="Topham K."/>
            <person name="Towey S."/>
            <person name="Tsamla T."/>
            <person name="Tsomo N."/>
            <person name="Vallee D."/>
            <person name="Vassiliev H."/>
            <person name="Venkataraman V."/>
            <person name="Vinson J."/>
            <person name="Vo A."/>
            <person name="Wade C."/>
            <person name="Wang S."/>
            <person name="Wangchuk T."/>
            <person name="Wangdi T."/>
            <person name="Whittaker C."/>
            <person name="Wilkinson J."/>
            <person name="Wu Y."/>
            <person name="Wyman D."/>
            <person name="Yadav S."/>
            <person name="Yang S."/>
            <person name="Yang X."/>
            <person name="Yeager S."/>
            <person name="Yee E."/>
            <person name="Young G."/>
            <person name="Zainoun J."/>
            <person name="Zembeck L."/>
            <person name="Zimmer A."/>
            <person name="Zody M."/>
            <person name="Lander E."/>
        </authorList>
    </citation>
    <scope>NUCLEOTIDE SEQUENCE [LARGE SCALE GENOMIC DNA]</scope>
</reference>
<dbReference type="PANTHER" id="PTHR46830">
    <property type="entry name" value="TRANSFERASE, PUTATIVE-RELATED"/>
    <property type="match status" value="1"/>
</dbReference>
<proteinExistence type="predicted"/>
<sequence length="185" mass="21174">ILLCVVLFNVCWLTTWSGNTINPTWGNTIYRTEIDVSLSEAIQNEADELHIKSGCKKPENAQNHTICETLPVLSVKCGKFAKKREFDENGKKYRVPNIIHLVRIGDIPFDSLVFLTLRSMASVQQPENIYIYYSTTIPTGKFVDRAMKEIPCLNWVKVKDPEYIKGVHISVPDTRTDIIRFTKLL</sequence>
<keyword evidence="3" id="KW-1185">Reference proteome</keyword>
<accession>H2YFY9</accession>
<evidence type="ECO:0008006" key="4">
    <source>
        <dbReference type="Google" id="ProtNLM"/>
    </source>
</evidence>
<feature type="signal peptide" evidence="1">
    <location>
        <begin position="1"/>
        <end position="17"/>
    </location>
</feature>
<dbReference type="AlphaFoldDB" id="H2YFY9"/>
<dbReference type="HOGENOM" id="CLU_1464431_0_0_1"/>
<reference evidence="2" key="2">
    <citation type="submission" date="2025-08" db="UniProtKB">
        <authorList>
            <consortium name="Ensembl"/>
        </authorList>
    </citation>
    <scope>IDENTIFICATION</scope>
</reference>
<protein>
    <recommendedName>
        <fullName evidence="4">Fucosyltransferase N-terminal domain-containing protein</fullName>
    </recommendedName>
</protein>
<feature type="chain" id="PRO_5003577691" description="Fucosyltransferase N-terminal domain-containing protein" evidence="1">
    <location>
        <begin position="18"/>
        <end position="185"/>
    </location>
</feature>
<reference evidence="2" key="3">
    <citation type="submission" date="2025-09" db="UniProtKB">
        <authorList>
            <consortium name="Ensembl"/>
        </authorList>
    </citation>
    <scope>IDENTIFICATION</scope>
</reference>
<keyword evidence="1" id="KW-0732">Signal</keyword>
<evidence type="ECO:0000256" key="1">
    <source>
        <dbReference type="SAM" id="SignalP"/>
    </source>
</evidence>
<dbReference type="Ensembl" id="ENSCSAVT00000004300.1">
    <property type="protein sequence ID" value="ENSCSAVP00000004237.1"/>
    <property type="gene ID" value="ENSCSAVG00000002499.1"/>
</dbReference>
<dbReference type="PANTHER" id="PTHR46830:SF1">
    <property type="entry name" value="ALPHA-1,4-N-ACETYLGLUCOSAMINYLTRANSFERASE"/>
    <property type="match status" value="1"/>
</dbReference>
<evidence type="ECO:0000313" key="3">
    <source>
        <dbReference type="Proteomes" id="UP000007875"/>
    </source>
</evidence>
<organism evidence="2 3">
    <name type="scientific">Ciona savignyi</name>
    <name type="common">Pacific transparent sea squirt</name>
    <dbReference type="NCBI Taxonomy" id="51511"/>
    <lineage>
        <taxon>Eukaryota</taxon>
        <taxon>Metazoa</taxon>
        <taxon>Chordata</taxon>
        <taxon>Tunicata</taxon>
        <taxon>Ascidiacea</taxon>
        <taxon>Phlebobranchia</taxon>
        <taxon>Cionidae</taxon>
        <taxon>Ciona</taxon>
    </lineage>
</organism>
<dbReference type="GeneTree" id="ENSGT00940000169238"/>
<evidence type="ECO:0000313" key="2">
    <source>
        <dbReference type="Ensembl" id="ENSCSAVP00000004237.1"/>
    </source>
</evidence>
<name>H2YFY9_CIOSA</name>
<dbReference type="Proteomes" id="UP000007875">
    <property type="component" value="Unassembled WGS sequence"/>
</dbReference>